<evidence type="ECO:0000313" key="3">
    <source>
        <dbReference type="Proteomes" id="UP000221339"/>
    </source>
</evidence>
<evidence type="ECO:0000256" key="1">
    <source>
        <dbReference type="SAM" id="MobiDB-lite"/>
    </source>
</evidence>
<gene>
    <name evidence="2" type="ORF">CPT_Seuss106</name>
</gene>
<protein>
    <submittedName>
        <fullName evidence="2">Uncharacterized protein</fullName>
    </submittedName>
</protein>
<dbReference type="EMBL" id="KT001914">
    <property type="protein sequence ID" value="AKU43632.1"/>
    <property type="molecule type" value="Genomic_DNA"/>
</dbReference>
<feature type="region of interest" description="Disordered" evidence="1">
    <location>
        <begin position="1"/>
        <end position="20"/>
    </location>
</feature>
<name>A0A0K1LM83_9CAUD</name>
<accession>A0A0K1LM83</accession>
<evidence type="ECO:0000313" key="2">
    <source>
        <dbReference type="EMBL" id="AKU43632.1"/>
    </source>
</evidence>
<dbReference type="Proteomes" id="UP000221339">
    <property type="component" value="Segment"/>
</dbReference>
<sequence>MSIATRIQDRNGELTPADRASITRTSRTAKGVIHTFRDRSAILIPPTGGVILHKFGHGL</sequence>
<reference evidence="2 3" key="1">
    <citation type="journal article" date="2015" name="Genome Announc.">
        <title>Complete Genome Sequence of Caulobacter crescentus Siphophage Seuss.</title>
        <authorList>
            <person name="Sloan J.M."/>
            <person name="Keene J.L."/>
            <person name="Cahill J.L."/>
            <person name="Rasche E.S."/>
            <person name="Kuty Everett G.F."/>
        </authorList>
    </citation>
    <scope>NUCLEOTIDE SEQUENCE [LARGE SCALE GENOMIC DNA]</scope>
</reference>
<proteinExistence type="predicted"/>
<organism evidence="2 3">
    <name type="scientific">Caulobacter phage Seuss</name>
    <dbReference type="NCBI Taxonomy" id="1675601"/>
    <lineage>
        <taxon>Viruses</taxon>
        <taxon>Duplodnaviria</taxon>
        <taxon>Heunggongvirae</taxon>
        <taxon>Uroviricota</taxon>
        <taxon>Caudoviricetes</taxon>
        <taxon>Seussvirus</taxon>
        <taxon>Seussvirus seuss</taxon>
    </lineage>
</organism>
<keyword evidence="3" id="KW-1185">Reference proteome</keyword>